<reference evidence="3" key="1">
    <citation type="submission" date="2020-05" db="EMBL/GenBank/DDBJ databases">
        <authorList>
            <person name="Chiriac C."/>
            <person name="Salcher M."/>
            <person name="Ghai R."/>
            <person name="Kavagutti S V."/>
        </authorList>
    </citation>
    <scope>NUCLEOTIDE SEQUENCE</scope>
</reference>
<evidence type="ECO:0000313" key="2">
    <source>
        <dbReference type="EMBL" id="CAB4144416.1"/>
    </source>
</evidence>
<evidence type="ECO:0000256" key="1">
    <source>
        <dbReference type="SAM" id="MobiDB-lite"/>
    </source>
</evidence>
<dbReference type="InterPro" id="IPR023214">
    <property type="entry name" value="HAD_sf"/>
</dbReference>
<dbReference type="Gene3D" id="3.40.50.1000">
    <property type="entry name" value="HAD superfamily/HAD-like"/>
    <property type="match status" value="1"/>
</dbReference>
<accession>A0A6J5R3D5</accession>
<dbReference type="Pfam" id="PF08282">
    <property type="entry name" value="Hydrolase_3"/>
    <property type="match status" value="1"/>
</dbReference>
<dbReference type="InterPro" id="IPR036412">
    <property type="entry name" value="HAD-like_sf"/>
</dbReference>
<gene>
    <name evidence="3" type="ORF">UFOVP1189_13</name>
    <name evidence="2" type="ORF">UFOVP464_37</name>
</gene>
<protein>
    <submittedName>
        <fullName evidence="3">HAD_like domain containing protein</fullName>
    </submittedName>
</protein>
<sequence length="151" mass="16891">MATYVFIDMDDTLYLGENRVNDRVAQFMAQEHNAGKTVAIVSGRQQSRMQETRDWLQKHGLFEYVDEIHLSDFPVGPNASREFKMYKLKQIESRGNRVAIAVENDAATRDAYRALGVESVAPSRVPLVDGGYVDPETDHANDGENGGNNGR</sequence>
<proteinExistence type="predicted"/>
<organism evidence="3">
    <name type="scientific">uncultured Caudovirales phage</name>
    <dbReference type="NCBI Taxonomy" id="2100421"/>
    <lineage>
        <taxon>Viruses</taxon>
        <taxon>Duplodnaviria</taxon>
        <taxon>Heunggongvirae</taxon>
        <taxon>Uroviricota</taxon>
        <taxon>Caudoviricetes</taxon>
        <taxon>Peduoviridae</taxon>
        <taxon>Maltschvirus</taxon>
        <taxon>Maltschvirus maltsch</taxon>
    </lineage>
</organism>
<dbReference type="EMBL" id="LR797138">
    <property type="protein sequence ID" value="CAB4189216.1"/>
    <property type="molecule type" value="Genomic_DNA"/>
</dbReference>
<dbReference type="EMBL" id="LR796430">
    <property type="protein sequence ID" value="CAB4144416.1"/>
    <property type="molecule type" value="Genomic_DNA"/>
</dbReference>
<dbReference type="CDD" id="cd01427">
    <property type="entry name" value="HAD_like"/>
    <property type="match status" value="1"/>
</dbReference>
<evidence type="ECO:0000313" key="3">
    <source>
        <dbReference type="EMBL" id="CAB4189216.1"/>
    </source>
</evidence>
<name>A0A6J5R3D5_9CAUD</name>
<dbReference type="SUPFAM" id="SSF56784">
    <property type="entry name" value="HAD-like"/>
    <property type="match status" value="1"/>
</dbReference>
<feature type="region of interest" description="Disordered" evidence="1">
    <location>
        <begin position="126"/>
        <end position="151"/>
    </location>
</feature>